<protein>
    <recommendedName>
        <fullName evidence="1">diguanylate cyclase</fullName>
        <ecNumber evidence="1">2.7.7.65</ecNumber>
    </recommendedName>
</protein>
<dbReference type="Pfam" id="PF00990">
    <property type="entry name" value="GGDEF"/>
    <property type="match status" value="1"/>
</dbReference>
<organism evidence="4 5">
    <name type="scientific">Neptuniibacter pectenicola</name>
    <dbReference type="NCBI Taxonomy" id="1806669"/>
    <lineage>
        <taxon>Bacteria</taxon>
        <taxon>Pseudomonadati</taxon>
        <taxon>Pseudomonadota</taxon>
        <taxon>Gammaproteobacteria</taxon>
        <taxon>Oceanospirillales</taxon>
        <taxon>Oceanospirillaceae</taxon>
        <taxon>Neptuniibacter</taxon>
    </lineage>
</organism>
<keyword evidence="4" id="KW-0548">Nucleotidyltransferase</keyword>
<dbReference type="InterPro" id="IPR003018">
    <property type="entry name" value="GAF"/>
</dbReference>
<dbReference type="SMART" id="SM00065">
    <property type="entry name" value="GAF"/>
    <property type="match status" value="1"/>
</dbReference>
<dbReference type="SUPFAM" id="SSF55781">
    <property type="entry name" value="GAF domain-like"/>
    <property type="match status" value="1"/>
</dbReference>
<dbReference type="PANTHER" id="PTHR45138">
    <property type="entry name" value="REGULATORY COMPONENTS OF SENSORY TRANSDUCTION SYSTEM"/>
    <property type="match status" value="1"/>
</dbReference>
<dbReference type="InterPro" id="IPR029016">
    <property type="entry name" value="GAF-like_dom_sf"/>
</dbReference>
<dbReference type="InterPro" id="IPR050469">
    <property type="entry name" value="Diguanylate_Cyclase"/>
</dbReference>
<evidence type="ECO:0000256" key="1">
    <source>
        <dbReference type="ARBA" id="ARBA00012528"/>
    </source>
</evidence>
<dbReference type="SMART" id="SM00267">
    <property type="entry name" value="GGDEF"/>
    <property type="match status" value="1"/>
</dbReference>
<sequence length="311" mass="34723">MLTPDQWVLDEREGLLPLAKWQKTVDVMARVFNAPAGFIVQYASEGFQVVISSDQESNPYEAGIIIPADTNLFCKKVVEQQGTLYVADARGDRYWETNPEVSEDGFRSYLGLPVKWPTGEPFGTICVMDFNTTDYQKDYVDLVGELRDLIEADLAILSQYQVISNLAMTDELTKLYNRRGFYAVAQQRLTLARRSNLSLGLLYMDMNGLKDINDTHGHSAGDVALKRLGDVLAGEVRENDTAARLSGDEFVMLVAANSTEQLDHVQQRLVDSMAAQELSVSIGAVLIDDGSASLAYWIEEADKRMYQNKRA</sequence>
<comment type="catalytic activity">
    <reaction evidence="2">
        <text>2 GTP = 3',3'-c-di-GMP + 2 diphosphate</text>
        <dbReference type="Rhea" id="RHEA:24898"/>
        <dbReference type="ChEBI" id="CHEBI:33019"/>
        <dbReference type="ChEBI" id="CHEBI:37565"/>
        <dbReference type="ChEBI" id="CHEBI:58805"/>
        <dbReference type="EC" id="2.7.7.65"/>
    </reaction>
</comment>
<dbReference type="NCBIfam" id="TIGR00254">
    <property type="entry name" value="GGDEF"/>
    <property type="match status" value="1"/>
</dbReference>
<dbReference type="Pfam" id="PF01590">
    <property type="entry name" value="GAF"/>
    <property type="match status" value="1"/>
</dbReference>
<dbReference type="GO" id="GO:0052621">
    <property type="term" value="F:diguanylate cyclase activity"/>
    <property type="evidence" value="ECO:0007669"/>
    <property type="project" value="UniProtKB-EC"/>
</dbReference>
<evidence type="ECO:0000313" key="5">
    <source>
        <dbReference type="Proteomes" id="UP001449225"/>
    </source>
</evidence>
<reference evidence="4 5" key="1">
    <citation type="submission" date="2024-03" db="EMBL/GenBank/DDBJ databases">
        <title>Community enrichment and isolation of bacterial strains for fucoidan degradation.</title>
        <authorList>
            <person name="Sichert A."/>
        </authorList>
    </citation>
    <scope>NUCLEOTIDE SEQUENCE [LARGE SCALE GENOMIC DNA]</scope>
    <source>
        <strain evidence="4 5">AS76</strain>
    </source>
</reference>
<evidence type="ECO:0000256" key="2">
    <source>
        <dbReference type="ARBA" id="ARBA00034247"/>
    </source>
</evidence>
<evidence type="ECO:0000313" key="4">
    <source>
        <dbReference type="EMBL" id="MEM5537362.1"/>
    </source>
</evidence>
<keyword evidence="4" id="KW-0808">Transferase</keyword>
<comment type="caution">
    <text evidence="4">The sequence shown here is derived from an EMBL/GenBank/DDBJ whole genome shotgun (WGS) entry which is preliminary data.</text>
</comment>
<dbReference type="EC" id="2.7.7.65" evidence="1"/>
<evidence type="ECO:0000259" key="3">
    <source>
        <dbReference type="PROSITE" id="PS50887"/>
    </source>
</evidence>
<feature type="domain" description="GGDEF" evidence="3">
    <location>
        <begin position="197"/>
        <end position="311"/>
    </location>
</feature>
<proteinExistence type="predicted"/>
<dbReference type="InterPro" id="IPR000160">
    <property type="entry name" value="GGDEF_dom"/>
</dbReference>
<dbReference type="EMBL" id="JBBMRA010000014">
    <property type="protein sequence ID" value="MEM5537362.1"/>
    <property type="molecule type" value="Genomic_DNA"/>
</dbReference>
<dbReference type="Proteomes" id="UP001449225">
    <property type="component" value="Unassembled WGS sequence"/>
</dbReference>
<dbReference type="RefSeq" id="WP_342854767.1">
    <property type="nucleotide sequence ID" value="NZ_JBBMRA010000014.1"/>
</dbReference>
<gene>
    <name evidence="4" type="ORF">WNY58_13285</name>
</gene>
<dbReference type="Gene3D" id="3.30.450.40">
    <property type="match status" value="1"/>
</dbReference>
<dbReference type="InterPro" id="IPR043128">
    <property type="entry name" value="Rev_trsase/Diguanyl_cyclase"/>
</dbReference>
<dbReference type="Gene3D" id="3.30.70.270">
    <property type="match status" value="1"/>
</dbReference>
<dbReference type="CDD" id="cd01949">
    <property type="entry name" value="GGDEF"/>
    <property type="match status" value="1"/>
</dbReference>
<accession>A0ABU9TUG4</accession>
<dbReference type="PANTHER" id="PTHR45138:SF9">
    <property type="entry name" value="DIGUANYLATE CYCLASE DGCM-RELATED"/>
    <property type="match status" value="1"/>
</dbReference>
<keyword evidence="5" id="KW-1185">Reference proteome</keyword>
<dbReference type="InterPro" id="IPR029787">
    <property type="entry name" value="Nucleotide_cyclase"/>
</dbReference>
<dbReference type="PROSITE" id="PS50887">
    <property type="entry name" value="GGDEF"/>
    <property type="match status" value="1"/>
</dbReference>
<name>A0ABU9TUG4_9GAMM</name>
<dbReference type="SUPFAM" id="SSF55073">
    <property type="entry name" value="Nucleotide cyclase"/>
    <property type="match status" value="1"/>
</dbReference>